<organism evidence="2">
    <name type="scientific">viral metagenome</name>
    <dbReference type="NCBI Taxonomy" id="1070528"/>
    <lineage>
        <taxon>unclassified sequences</taxon>
        <taxon>metagenomes</taxon>
        <taxon>organismal metagenomes</taxon>
    </lineage>
</organism>
<name>A0A6C0I2H8_9ZZZZ</name>
<protein>
    <submittedName>
        <fullName evidence="2">Uncharacterized protein</fullName>
    </submittedName>
</protein>
<evidence type="ECO:0000256" key="1">
    <source>
        <dbReference type="SAM" id="MobiDB-lite"/>
    </source>
</evidence>
<feature type="region of interest" description="Disordered" evidence="1">
    <location>
        <begin position="123"/>
        <end position="162"/>
    </location>
</feature>
<dbReference type="EMBL" id="MN740072">
    <property type="protein sequence ID" value="QHT86587.1"/>
    <property type="molecule type" value="Genomic_DNA"/>
</dbReference>
<reference evidence="2" key="1">
    <citation type="journal article" date="2020" name="Nature">
        <title>Giant virus diversity and host interactions through global metagenomics.</title>
        <authorList>
            <person name="Schulz F."/>
            <person name="Roux S."/>
            <person name="Paez-Espino D."/>
            <person name="Jungbluth S."/>
            <person name="Walsh D.A."/>
            <person name="Denef V.J."/>
            <person name="McMahon K.D."/>
            <person name="Konstantinidis K.T."/>
            <person name="Eloe-Fadrosh E.A."/>
            <person name="Kyrpides N.C."/>
            <person name="Woyke T."/>
        </authorList>
    </citation>
    <scope>NUCLEOTIDE SEQUENCE</scope>
    <source>
        <strain evidence="2">GVMAG-M-3300023184-186</strain>
    </source>
</reference>
<sequence>MSNTLKSFEPLLLAIDSFIRGNSNFESSIVLNTAIEELEQCESLQQCFALPIQHKLFNIDTALKWVLFLNIVPEKIVEQNAEDEEFTPLVEEFNLFSEFSCSDAMKLIASIYDIGIQDIVLSHLEDESDEESDEDSDGDSDEDEDEDEESSSINEKIVTKNK</sequence>
<accession>A0A6C0I2H8</accession>
<dbReference type="AlphaFoldDB" id="A0A6C0I2H8"/>
<proteinExistence type="predicted"/>
<evidence type="ECO:0000313" key="2">
    <source>
        <dbReference type="EMBL" id="QHT86587.1"/>
    </source>
</evidence>
<feature type="compositionally biased region" description="Acidic residues" evidence="1">
    <location>
        <begin position="126"/>
        <end position="150"/>
    </location>
</feature>